<keyword evidence="10" id="KW-0378">Hydrolase</keyword>
<evidence type="ECO:0000256" key="13">
    <source>
        <dbReference type="ARBA" id="ARBA00022990"/>
    </source>
</evidence>
<comment type="caution">
    <text evidence="19">Lacks conserved residue(s) required for the propagation of feature annotation.</text>
</comment>
<dbReference type="GO" id="GO:0016579">
    <property type="term" value="P:protein deubiquitination"/>
    <property type="evidence" value="ECO:0007669"/>
    <property type="project" value="TreeGrafter"/>
</dbReference>
<dbReference type="PANTHER" id="PTHR10589:SF19">
    <property type="entry name" value="UBIQUITIN CARBOXYL-TERMINAL HYDROLASE ISOZYME L1"/>
    <property type="match status" value="1"/>
</dbReference>
<dbReference type="SUPFAM" id="SSF54001">
    <property type="entry name" value="Cysteine proteinases"/>
    <property type="match status" value="1"/>
</dbReference>
<dbReference type="Proteomes" id="UP000472261">
    <property type="component" value="Unplaced"/>
</dbReference>
<protein>
    <recommendedName>
        <fullName evidence="5">Ubiquitin carboxyl-terminal hydrolase isozyme L1</fullName>
        <ecNumber evidence="4">3.4.19.12</ecNumber>
    </recommendedName>
    <alternativeName>
        <fullName evidence="18">Ubiquitin thioesterase L1</fullName>
    </alternativeName>
</protein>
<feature type="region of interest" description="Disordered" evidence="20">
    <location>
        <begin position="163"/>
        <end position="222"/>
    </location>
</feature>
<dbReference type="InterPro" id="IPR036959">
    <property type="entry name" value="Peptidase_C12_UCH_sf"/>
</dbReference>
<dbReference type="GO" id="GO:0004843">
    <property type="term" value="F:cysteine-type deubiquitinase activity"/>
    <property type="evidence" value="ECO:0007669"/>
    <property type="project" value="UniProtKB-EC"/>
</dbReference>
<evidence type="ECO:0000256" key="20">
    <source>
        <dbReference type="SAM" id="MobiDB-lite"/>
    </source>
</evidence>
<comment type="subcellular location">
    <subcellularLocation>
        <location evidence="2">Cytoplasm</location>
    </subcellularLocation>
    <subcellularLocation>
        <location evidence="3">Endoplasmic reticulum membrane</location>
        <topology evidence="3">Lipid-anchor</topology>
    </subcellularLocation>
</comment>
<evidence type="ECO:0000256" key="19">
    <source>
        <dbReference type="PROSITE-ProRule" id="PRU01393"/>
    </source>
</evidence>
<keyword evidence="17" id="KW-0636">Prenylation</keyword>
<feature type="domain" description="UCH catalytic" evidence="21">
    <location>
        <begin position="215"/>
        <end position="335"/>
    </location>
</feature>
<dbReference type="EC" id="3.4.19.12" evidence="4"/>
<reference evidence="22" key="2">
    <citation type="submission" date="2025-09" db="UniProtKB">
        <authorList>
            <consortium name="Ensembl"/>
        </authorList>
    </citation>
    <scope>IDENTIFICATION</scope>
</reference>
<dbReference type="Gene3D" id="3.40.532.10">
    <property type="entry name" value="Peptidase C12, ubiquitin carboxyl-terminal hydrolase"/>
    <property type="match status" value="1"/>
</dbReference>
<comment type="catalytic activity">
    <reaction evidence="1">
        <text>Thiol-dependent hydrolysis of ester, thioester, amide, peptide and isopeptide bonds formed by the C-terminal Gly of ubiquitin (a 76-residue protein attached to proteins as an intracellular targeting signal).</text>
        <dbReference type="EC" id="3.4.19.12"/>
    </reaction>
</comment>
<feature type="compositionally biased region" description="Basic and acidic residues" evidence="20">
    <location>
        <begin position="1"/>
        <end position="13"/>
    </location>
</feature>
<keyword evidence="8" id="KW-0645">Protease</keyword>
<keyword evidence="7" id="KW-0597">Phosphoprotein</keyword>
<keyword evidence="6" id="KW-0963">Cytoplasm</keyword>
<dbReference type="GO" id="GO:0005789">
    <property type="term" value="C:endoplasmic reticulum membrane"/>
    <property type="evidence" value="ECO:0007669"/>
    <property type="project" value="UniProtKB-SubCell"/>
</dbReference>
<evidence type="ECO:0000256" key="9">
    <source>
        <dbReference type="ARBA" id="ARBA00022786"/>
    </source>
</evidence>
<sequence>ISRRPNADKHLPDNRSSVTRARQRFWGSHRAGPGRCFGEPASHPGQRSEPLTTATRRRVWGPRYSGNGLGPLCGPWDTARRPGTAGGSRPLLALSPHRRAGVLPALLRPLPPRRRGVGRPVSIYRPVGGSALQRRRQLGAVRGGAAPCWEHRRSGAQAASVLSHGVAAHGDQPRDAEQSAVPPRGEPRLALRGRAGLRGGGAGRRAQPGLRPAAALSPHRADEGSALKKFLDETADLSPEERAKRFANNKAIQEVHNSVAQEGQCRVEDNSVNFHFILFANVDGHLYELDGRLPFPVNHGTSSDDLLLKDSAKICRQFTEREKGEVRFSAVAFCKSA</sequence>
<evidence type="ECO:0000256" key="15">
    <source>
        <dbReference type="ARBA" id="ARBA00023180"/>
    </source>
</evidence>
<name>A0A669P7P2_PHACC</name>
<feature type="compositionally biased region" description="Low complexity" evidence="20">
    <location>
        <begin position="204"/>
        <end position="216"/>
    </location>
</feature>
<evidence type="ECO:0000256" key="16">
    <source>
        <dbReference type="ARBA" id="ARBA00023288"/>
    </source>
</evidence>
<organism evidence="22 23">
    <name type="scientific">Phasianus colchicus</name>
    <name type="common">Common pheasant</name>
    <dbReference type="NCBI Taxonomy" id="9054"/>
    <lineage>
        <taxon>Eukaryota</taxon>
        <taxon>Metazoa</taxon>
        <taxon>Chordata</taxon>
        <taxon>Craniata</taxon>
        <taxon>Vertebrata</taxon>
        <taxon>Euteleostomi</taxon>
        <taxon>Archelosauria</taxon>
        <taxon>Archosauria</taxon>
        <taxon>Dinosauria</taxon>
        <taxon>Saurischia</taxon>
        <taxon>Theropoda</taxon>
        <taxon>Coelurosauria</taxon>
        <taxon>Aves</taxon>
        <taxon>Neognathae</taxon>
        <taxon>Galloanserae</taxon>
        <taxon>Galliformes</taxon>
        <taxon>Phasianidae</taxon>
        <taxon>Phasianinae</taxon>
        <taxon>Phasianus</taxon>
    </lineage>
</organism>
<dbReference type="GO" id="GO:0006511">
    <property type="term" value="P:ubiquitin-dependent protein catabolic process"/>
    <property type="evidence" value="ECO:0007669"/>
    <property type="project" value="InterPro"/>
</dbReference>
<keyword evidence="13" id="KW-0007">Acetylation</keyword>
<evidence type="ECO:0000259" key="21">
    <source>
        <dbReference type="PROSITE" id="PS52048"/>
    </source>
</evidence>
<evidence type="ECO:0000256" key="4">
    <source>
        <dbReference type="ARBA" id="ARBA00012759"/>
    </source>
</evidence>
<comment type="similarity">
    <text evidence="19">Belongs to the peptidase C12 family.</text>
</comment>
<dbReference type="Ensembl" id="ENSPCLT00000003142.1">
    <property type="protein sequence ID" value="ENSPCLP00000002303.1"/>
    <property type="gene ID" value="ENSPCLG00000001958.1"/>
</dbReference>
<dbReference type="Pfam" id="PF01088">
    <property type="entry name" value="Peptidase_C12"/>
    <property type="match status" value="1"/>
</dbReference>
<keyword evidence="16" id="KW-0449">Lipoprotein</keyword>
<keyword evidence="15" id="KW-0325">Glycoprotein</keyword>
<evidence type="ECO:0000256" key="6">
    <source>
        <dbReference type="ARBA" id="ARBA00022490"/>
    </source>
</evidence>
<accession>A0A669P7P2</accession>
<evidence type="ECO:0000256" key="1">
    <source>
        <dbReference type="ARBA" id="ARBA00000707"/>
    </source>
</evidence>
<evidence type="ECO:0000256" key="18">
    <source>
        <dbReference type="ARBA" id="ARBA00029776"/>
    </source>
</evidence>
<dbReference type="PANTHER" id="PTHR10589">
    <property type="entry name" value="UBIQUITIN CARBOXYL-TERMINAL HYDROLASE"/>
    <property type="match status" value="1"/>
</dbReference>
<evidence type="ECO:0000256" key="7">
    <source>
        <dbReference type="ARBA" id="ARBA00022553"/>
    </source>
</evidence>
<evidence type="ECO:0000256" key="17">
    <source>
        <dbReference type="ARBA" id="ARBA00023289"/>
    </source>
</evidence>
<keyword evidence="23" id="KW-1185">Reference proteome</keyword>
<keyword evidence="9" id="KW-0833">Ubl conjugation pathway</keyword>
<feature type="region of interest" description="Disordered" evidence="20">
    <location>
        <begin position="1"/>
        <end position="54"/>
    </location>
</feature>
<evidence type="ECO:0000313" key="23">
    <source>
        <dbReference type="Proteomes" id="UP000472261"/>
    </source>
</evidence>
<dbReference type="PROSITE" id="PS52048">
    <property type="entry name" value="UCH_DOMAIN"/>
    <property type="match status" value="1"/>
</dbReference>
<keyword evidence="11" id="KW-0788">Thiol protease</keyword>
<evidence type="ECO:0000256" key="3">
    <source>
        <dbReference type="ARBA" id="ARBA00004628"/>
    </source>
</evidence>
<reference evidence="22" key="1">
    <citation type="submission" date="2025-08" db="UniProtKB">
        <authorList>
            <consortium name="Ensembl"/>
        </authorList>
    </citation>
    <scope>IDENTIFICATION</scope>
</reference>
<evidence type="ECO:0000256" key="2">
    <source>
        <dbReference type="ARBA" id="ARBA00004496"/>
    </source>
</evidence>
<evidence type="ECO:0000313" key="22">
    <source>
        <dbReference type="Ensembl" id="ENSPCLP00000002303.1"/>
    </source>
</evidence>
<keyword evidence="14" id="KW-0472">Membrane</keyword>
<evidence type="ECO:0000256" key="14">
    <source>
        <dbReference type="ARBA" id="ARBA00023136"/>
    </source>
</evidence>
<evidence type="ECO:0000256" key="12">
    <source>
        <dbReference type="ARBA" id="ARBA00022824"/>
    </source>
</evidence>
<dbReference type="InterPro" id="IPR001578">
    <property type="entry name" value="Peptidase_C12_UCH"/>
</dbReference>
<dbReference type="AlphaFoldDB" id="A0A669P7P2"/>
<proteinExistence type="inferred from homology"/>
<evidence type="ECO:0000256" key="8">
    <source>
        <dbReference type="ARBA" id="ARBA00022670"/>
    </source>
</evidence>
<evidence type="ECO:0000256" key="11">
    <source>
        <dbReference type="ARBA" id="ARBA00022807"/>
    </source>
</evidence>
<dbReference type="InterPro" id="IPR038765">
    <property type="entry name" value="Papain-like_cys_pep_sf"/>
</dbReference>
<keyword evidence="12" id="KW-0256">Endoplasmic reticulum</keyword>
<evidence type="ECO:0000256" key="10">
    <source>
        <dbReference type="ARBA" id="ARBA00022801"/>
    </source>
</evidence>
<evidence type="ECO:0000256" key="5">
    <source>
        <dbReference type="ARBA" id="ARBA00015381"/>
    </source>
</evidence>